<dbReference type="Pfam" id="PF07721">
    <property type="entry name" value="TPR_4"/>
    <property type="match status" value="1"/>
</dbReference>
<dbReference type="SUPFAM" id="SSF48452">
    <property type="entry name" value="TPR-like"/>
    <property type="match status" value="5"/>
</dbReference>
<comment type="caution">
    <text evidence="3">The sequence shown here is derived from an EMBL/GenBank/DDBJ whole genome shotgun (WGS) entry which is preliminary data.</text>
</comment>
<dbReference type="PROSITE" id="PS50005">
    <property type="entry name" value="TPR"/>
    <property type="match status" value="1"/>
</dbReference>
<dbReference type="EMBL" id="BMZC01000006">
    <property type="protein sequence ID" value="GGZ64667.1"/>
    <property type="molecule type" value="Genomic_DNA"/>
</dbReference>
<dbReference type="PANTHER" id="PTHR12558:SF13">
    <property type="entry name" value="CELL DIVISION CYCLE PROTEIN 27 HOMOLOG"/>
    <property type="match status" value="1"/>
</dbReference>
<dbReference type="GO" id="GO:0042802">
    <property type="term" value="F:identical protein binding"/>
    <property type="evidence" value="ECO:0007669"/>
    <property type="project" value="InterPro"/>
</dbReference>
<dbReference type="InterPro" id="IPR011717">
    <property type="entry name" value="TPR-4"/>
</dbReference>
<dbReference type="InterPro" id="IPR019734">
    <property type="entry name" value="TPR_rpt"/>
</dbReference>
<evidence type="ECO:0000256" key="2">
    <source>
        <dbReference type="SAM" id="SignalP"/>
    </source>
</evidence>
<dbReference type="NCBIfam" id="TIGR02917">
    <property type="entry name" value="PEP_TPR_lipo"/>
    <property type="match status" value="1"/>
</dbReference>
<reference evidence="3" key="2">
    <citation type="submission" date="2020-09" db="EMBL/GenBank/DDBJ databases">
        <authorList>
            <person name="Sun Q."/>
            <person name="Kim S."/>
        </authorList>
    </citation>
    <scope>NUCLEOTIDE SEQUENCE</scope>
    <source>
        <strain evidence="3">KCTC 32337</strain>
    </source>
</reference>
<feature type="repeat" description="TPR" evidence="1">
    <location>
        <begin position="714"/>
        <end position="747"/>
    </location>
</feature>
<dbReference type="RefSeq" id="WP_191866113.1">
    <property type="nucleotide sequence ID" value="NZ_BMZC01000006.1"/>
</dbReference>
<evidence type="ECO:0000313" key="3">
    <source>
        <dbReference type="EMBL" id="GGZ64667.1"/>
    </source>
</evidence>
<keyword evidence="3" id="KW-0449">Lipoprotein</keyword>
<proteinExistence type="predicted"/>
<feature type="chain" id="PRO_5034024159" evidence="2">
    <location>
        <begin position="26"/>
        <end position="931"/>
    </location>
</feature>
<organism evidence="3 4">
    <name type="scientific">Paraglaciecola chathamensis</name>
    <dbReference type="NCBI Taxonomy" id="368405"/>
    <lineage>
        <taxon>Bacteria</taxon>
        <taxon>Pseudomonadati</taxon>
        <taxon>Pseudomonadota</taxon>
        <taxon>Gammaproteobacteria</taxon>
        <taxon>Alteromonadales</taxon>
        <taxon>Alteromonadaceae</taxon>
        <taxon>Paraglaciecola</taxon>
    </lineage>
</organism>
<dbReference type="Pfam" id="PF13432">
    <property type="entry name" value="TPR_16"/>
    <property type="match status" value="1"/>
</dbReference>
<dbReference type="AlphaFoldDB" id="A0A8H9M146"/>
<dbReference type="SMART" id="SM00028">
    <property type="entry name" value="TPR"/>
    <property type="match status" value="14"/>
</dbReference>
<evidence type="ECO:0000256" key="1">
    <source>
        <dbReference type="PROSITE-ProRule" id="PRU00339"/>
    </source>
</evidence>
<protein>
    <submittedName>
        <fullName evidence="3">Lipoprotein</fullName>
    </submittedName>
</protein>
<feature type="signal peptide" evidence="2">
    <location>
        <begin position="1"/>
        <end position="25"/>
    </location>
</feature>
<dbReference type="Proteomes" id="UP000622604">
    <property type="component" value="Unassembled WGS sequence"/>
</dbReference>
<evidence type="ECO:0000313" key="4">
    <source>
        <dbReference type="Proteomes" id="UP000622604"/>
    </source>
</evidence>
<keyword evidence="1" id="KW-0802">TPR repeat</keyword>
<reference evidence="3" key="1">
    <citation type="journal article" date="2014" name="Int. J. Syst. Evol. Microbiol.">
        <title>Complete genome sequence of Corynebacterium casei LMG S-19264T (=DSM 44701T), isolated from a smear-ripened cheese.</title>
        <authorList>
            <consortium name="US DOE Joint Genome Institute (JGI-PGF)"/>
            <person name="Walter F."/>
            <person name="Albersmeier A."/>
            <person name="Kalinowski J."/>
            <person name="Ruckert C."/>
        </authorList>
    </citation>
    <scope>NUCLEOTIDE SEQUENCE</scope>
    <source>
        <strain evidence="3">KCTC 32337</strain>
    </source>
</reference>
<name>A0A8H9M146_9ALTE</name>
<dbReference type="InterPro" id="IPR011990">
    <property type="entry name" value="TPR-like_helical_dom_sf"/>
</dbReference>
<dbReference type="Pfam" id="PF14559">
    <property type="entry name" value="TPR_19"/>
    <property type="match status" value="2"/>
</dbReference>
<dbReference type="Gene3D" id="1.25.40.10">
    <property type="entry name" value="Tetratricopeptide repeat domain"/>
    <property type="match status" value="4"/>
</dbReference>
<dbReference type="InterPro" id="IPR014266">
    <property type="entry name" value="PEP-CTERM_TPR_PrsT"/>
</dbReference>
<sequence length="931" mass="102765">MKLRSLSISISAVAFCAVLPSLAFADTSADYEKALASFNQEAFSESYIHLKNALQESPSHLPSKLLMGRVLLVDGYINDAITEFEEVMDAGADLNLVLVPLANAYLISRRFDALIDLPTPRSLSSSVKLDVQLLKAAAHIQKGDLEQAKSIYQNAQLQLGENSNILNGLAQIALLNKEYAQANQYLDSALAIDDKNSKSLMMRGLVLQSQGKSDEARKQFELAYQFDEFDPTIKRALANSYVEANMLSKAEEMITLIEEQTSGDLQTQLLKARVLAMQEKSSEADALLAQLNQMLSLATEENKAQTSWISLVAGITAYINKNYEVTVRELSRYVKSGSAPPELLGMLAEAHIRQGDSKKAMALLELNESIVLESIPVSSLLCDLYLASNKVFKCNNLVEELKQEYGANHTVILLEAKLLVRRDRVDEALALLSNSNLDTNAEDVLLFKATLEANNQRYADALVSANTLIELQPDNLKYQNLHADLNIRLGNFQQATSSLNNVLLADPENIAALMNLSRVQFAQQALPESRQTIEKVIAQQGTNIPALVLHAQILIKQRKLEEAIETLLTAKAAAPNKAAPHELLANIYRKQQKYAIALTEVNALLKIDRLNSAYIFEKANLLIALNEPQQAKSQLDILFGQWSDNAARLVELSQAQRQAKDVNGAKLSLQRATSIAPQYALAKLEYGQLLISQGSLPEAKALIDSMQKDFSNNPNVYVLQGNYFKAVKDIDSAYNAYSQAVTLKPDFTLPLIELYQIASQGPQKEAFKEYLSNHLSKNDDAHFQRHLLADLLYIEGNMPAAEAQYLKLISINGLPNKDRIYNNLALIKAESEPKQGLEYAEIAAQLTPDSAAILDTKGWLLVKNAQYQEALTTLRTAFTMRSSDPSIRYHLAAALTGLGKAEQAKSELTQALASTSPFPEKQQAEALLKTL</sequence>
<gene>
    <name evidence="3" type="ORF">GCM10011274_23410</name>
</gene>
<keyword evidence="2" id="KW-0732">Signal</keyword>
<accession>A0A8H9M146</accession>
<dbReference type="PANTHER" id="PTHR12558">
    <property type="entry name" value="CELL DIVISION CYCLE 16,23,27"/>
    <property type="match status" value="1"/>
</dbReference>